<name>A0ABU8XWC1_9PROT</name>
<dbReference type="PANTHER" id="PTHR31302">
    <property type="entry name" value="TRANSMEMBRANE PROTEIN WITH METALLOPHOSPHOESTERASE DOMAIN-RELATED"/>
    <property type="match status" value="1"/>
</dbReference>
<evidence type="ECO:0000313" key="4">
    <source>
        <dbReference type="EMBL" id="MEK0085505.1"/>
    </source>
</evidence>
<comment type="caution">
    <text evidence="4">The sequence shown here is derived from an EMBL/GenBank/DDBJ whole genome shotgun (WGS) entry which is preliminary data.</text>
</comment>
<dbReference type="EMBL" id="JBBLZC010000028">
    <property type="protein sequence ID" value="MEK0085505.1"/>
    <property type="molecule type" value="Genomic_DNA"/>
</dbReference>
<dbReference type="PANTHER" id="PTHR31302:SF31">
    <property type="entry name" value="PHOSPHODIESTERASE YAEI"/>
    <property type="match status" value="1"/>
</dbReference>
<evidence type="ECO:0000256" key="1">
    <source>
        <dbReference type="ARBA" id="ARBA00022723"/>
    </source>
</evidence>
<accession>A0ABU8XWC1</accession>
<dbReference type="Proteomes" id="UP001375743">
    <property type="component" value="Unassembled WGS sequence"/>
</dbReference>
<dbReference type="Pfam" id="PF00149">
    <property type="entry name" value="Metallophos"/>
    <property type="match status" value="1"/>
</dbReference>
<reference evidence="4 5" key="1">
    <citation type="submission" date="2024-01" db="EMBL/GenBank/DDBJ databases">
        <title>Multi-omics insights into the function and evolution of sodium benzoate biodegradation pathways in Benzoatithermus flavus gen. nov., sp. nov. from hot spring.</title>
        <authorList>
            <person name="Hu C.-J."/>
            <person name="Li W.-J."/>
        </authorList>
    </citation>
    <scope>NUCLEOTIDE SEQUENCE [LARGE SCALE GENOMIC DNA]</scope>
    <source>
        <strain evidence="4 5">SYSU G07066</strain>
    </source>
</reference>
<dbReference type="InterPro" id="IPR016538">
    <property type="entry name" value="UCP008292"/>
</dbReference>
<dbReference type="InterPro" id="IPR051158">
    <property type="entry name" value="Metallophosphoesterase_sf"/>
</dbReference>
<dbReference type="SUPFAM" id="SSF56300">
    <property type="entry name" value="Metallo-dependent phosphatases"/>
    <property type="match status" value="1"/>
</dbReference>
<evidence type="ECO:0000313" key="5">
    <source>
        <dbReference type="Proteomes" id="UP001375743"/>
    </source>
</evidence>
<organism evidence="4 5">
    <name type="scientific">Benzoatithermus flavus</name>
    <dbReference type="NCBI Taxonomy" id="3108223"/>
    <lineage>
        <taxon>Bacteria</taxon>
        <taxon>Pseudomonadati</taxon>
        <taxon>Pseudomonadota</taxon>
        <taxon>Alphaproteobacteria</taxon>
        <taxon>Geminicoccales</taxon>
        <taxon>Geminicoccaceae</taxon>
        <taxon>Benzoatithermus</taxon>
    </lineage>
</organism>
<evidence type="ECO:0000256" key="2">
    <source>
        <dbReference type="ARBA" id="ARBA00022801"/>
    </source>
</evidence>
<dbReference type="InterPro" id="IPR004843">
    <property type="entry name" value="Calcineurin-like_PHP"/>
</dbReference>
<gene>
    <name evidence="4" type="ORF">U1T56_20315</name>
</gene>
<dbReference type="InterPro" id="IPR029052">
    <property type="entry name" value="Metallo-depent_PP-like"/>
</dbReference>
<keyword evidence="5" id="KW-1185">Reference proteome</keyword>
<evidence type="ECO:0000259" key="3">
    <source>
        <dbReference type="Pfam" id="PF00149"/>
    </source>
</evidence>
<keyword evidence="1" id="KW-0479">Metal-binding</keyword>
<protein>
    <submittedName>
        <fullName evidence="4">Metallophosphoesterase</fullName>
    </submittedName>
</protein>
<sequence>MAERTEVAPDAAPAITHRRLRVAAIGDVHASPTARGRWRDMLTEISHAADVLCLCGDLTSHGTAQEAEALAEDLRACAVPVLAVLGNHDHHCGRPEEVSRVLCDAGVKFLEDEVHEVDGVGFAGVKGFCGGFDGRMLDAFGEAAIKSFVQEVLDEALRLEHALKSLETERTVVVLHYAPVEATVKGEPEAIFPFLGCSRLAETIDRFDGIKAVFHGHAHHGTYEGRTRKGIPVFNVAAQIAKPTGKPYALLEV</sequence>
<dbReference type="Gene3D" id="3.60.21.10">
    <property type="match status" value="1"/>
</dbReference>
<keyword evidence="2" id="KW-0378">Hydrolase</keyword>
<proteinExistence type="predicted"/>
<feature type="domain" description="Calcineurin-like phosphoesterase" evidence="3">
    <location>
        <begin position="20"/>
        <end position="220"/>
    </location>
</feature>
<dbReference type="PIRSF" id="PIRSF008292">
    <property type="entry name" value="UCP008292"/>
    <property type="match status" value="1"/>
</dbReference>
<dbReference type="RefSeq" id="WP_418161354.1">
    <property type="nucleotide sequence ID" value="NZ_JBBLZC010000028.1"/>
</dbReference>